<dbReference type="Gene3D" id="1.10.3720.10">
    <property type="entry name" value="MetI-like"/>
    <property type="match status" value="1"/>
</dbReference>
<evidence type="ECO:0000256" key="2">
    <source>
        <dbReference type="ARBA" id="ARBA00022448"/>
    </source>
</evidence>
<comment type="similarity">
    <text evidence="6">Belongs to the binding-protein-dependent transport system permease family.</text>
</comment>
<dbReference type="GeneID" id="71516361"/>
<name>A0ABR7VL50_VIRHA</name>
<feature type="transmembrane region" description="Helical" evidence="6">
    <location>
        <begin position="272"/>
        <end position="292"/>
    </location>
</feature>
<keyword evidence="3 6" id="KW-0812">Transmembrane</keyword>
<keyword evidence="5 6" id="KW-0472">Membrane</keyword>
<evidence type="ECO:0000256" key="3">
    <source>
        <dbReference type="ARBA" id="ARBA00022692"/>
    </source>
</evidence>
<evidence type="ECO:0000256" key="4">
    <source>
        <dbReference type="ARBA" id="ARBA00022989"/>
    </source>
</evidence>
<protein>
    <submittedName>
        <fullName evidence="8">ABC transporter permease subunit</fullName>
    </submittedName>
</protein>
<dbReference type="SUPFAM" id="SSF161098">
    <property type="entry name" value="MetI-like"/>
    <property type="match status" value="1"/>
</dbReference>
<dbReference type="PANTHER" id="PTHR43839">
    <property type="entry name" value="OPPC IN A BINDING PROTEIN-DEPENDENT TRANSPORT SYSTEM"/>
    <property type="match status" value="1"/>
</dbReference>
<evidence type="ECO:0000256" key="5">
    <source>
        <dbReference type="ARBA" id="ARBA00023136"/>
    </source>
</evidence>
<proteinExistence type="inferred from homology"/>
<feature type="transmembrane region" description="Helical" evidence="6">
    <location>
        <begin position="12"/>
        <end position="33"/>
    </location>
</feature>
<dbReference type="Pfam" id="PF00528">
    <property type="entry name" value="BPD_transp_1"/>
    <property type="match status" value="1"/>
</dbReference>
<feature type="transmembrane region" description="Helical" evidence="6">
    <location>
        <begin position="149"/>
        <end position="170"/>
    </location>
</feature>
<keyword evidence="9" id="KW-1185">Reference proteome</keyword>
<keyword evidence="4 6" id="KW-1133">Transmembrane helix</keyword>
<feature type="transmembrane region" description="Helical" evidence="6">
    <location>
        <begin position="209"/>
        <end position="234"/>
    </location>
</feature>
<dbReference type="InterPro" id="IPR035906">
    <property type="entry name" value="MetI-like_sf"/>
</dbReference>
<feature type="transmembrane region" description="Helical" evidence="6">
    <location>
        <begin position="122"/>
        <end position="143"/>
    </location>
</feature>
<evidence type="ECO:0000256" key="6">
    <source>
        <dbReference type="RuleBase" id="RU363032"/>
    </source>
</evidence>
<accession>A0ABR7VL50</accession>
<sequence length="302" mass="34162">MRVWSSKGNLKIIGGISFVVFLVFFSFFPDLIVSHEKAPTLMLDDSGNVIAKPPYSPMELPPFGTNNIGEPLLYNLLAGAKYTILFVTIVCLFRFIISSALALIYAFYIHRFRNLVQRAVEIAYIIPPVIIVFFLLAPMLFVFQENSLQFMLLLAFVLIGIGTPPLALLIGDEIKGELQMDYIKIARLQGVSNFYIFKKHIWRIIKPRIGIFFIQNNIQLLLLLIHLGVLGIFIGGSRQINMTEETSVLLSITNEWGGLIGSSYKEFLHHPWIVLAPLFSFMLLILLLKIILSGIEESTKIK</sequence>
<gene>
    <name evidence="8" type="ORF">IC602_07485</name>
</gene>
<evidence type="ECO:0000259" key="7">
    <source>
        <dbReference type="PROSITE" id="PS50928"/>
    </source>
</evidence>
<comment type="subcellular location">
    <subcellularLocation>
        <location evidence="6">Cell membrane</location>
        <topology evidence="6">Multi-pass membrane protein</topology>
    </subcellularLocation>
    <subcellularLocation>
        <location evidence="1">Membrane</location>
        <topology evidence="1">Multi-pass membrane protein</topology>
    </subcellularLocation>
</comment>
<evidence type="ECO:0000313" key="9">
    <source>
        <dbReference type="Proteomes" id="UP000621631"/>
    </source>
</evidence>
<organism evidence="8 9">
    <name type="scientific">Virgibacillus halodenitrificans</name>
    <name type="common">Bacillus halodenitrificans</name>
    <dbReference type="NCBI Taxonomy" id="1482"/>
    <lineage>
        <taxon>Bacteria</taxon>
        <taxon>Bacillati</taxon>
        <taxon>Bacillota</taxon>
        <taxon>Bacilli</taxon>
        <taxon>Bacillales</taxon>
        <taxon>Bacillaceae</taxon>
        <taxon>Virgibacillus</taxon>
    </lineage>
</organism>
<dbReference type="Proteomes" id="UP000621631">
    <property type="component" value="Unassembled WGS sequence"/>
</dbReference>
<dbReference type="PANTHER" id="PTHR43839:SF3">
    <property type="entry name" value="OLIGOPEPTIDE ABC TRANSPORTER, PERMEASE PROTEIN"/>
    <property type="match status" value="1"/>
</dbReference>
<comment type="caution">
    <text evidence="8">The sequence shown here is derived from an EMBL/GenBank/DDBJ whole genome shotgun (WGS) entry which is preliminary data.</text>
</comment>
<feature type="transmembrane region" description="Helical" evidence="6">
    <location>
        <begin position="82"/>
        <end position="110"/>
    </location>
</feature>
<evidence type="ECO:0000313" key="8">
    <source>
        <dbReference type="EMBL" id="MBD1222446.1"/>
    </source>
</evidence>
<dbReference type="CDD" id="cd06261">
    <property type="entry name" value="TM_PBP2"/>
    <property type="match status" value="1"/>
</dbReference>
<dbReference type="PROSITE" id="PS50928">
    <property type="entry name" value="ABC_TM1"/>
    <property type="match status" value="1"/>
</dbReference>
<reference evidence="8 9" key="1">
    <citation type="submission" date="2020-09" db="EMBL/GenBank/DDBJ databases">
        <title>Draft Genome Sequences of Oil-Oxidizing Bacteria Halomonas titanicae, Marinobacter lutaoensis, and Virgibacillus halodenitrificans Isolated from Highly Saline Environments.</title>
        <authorList>
            <person name="Grouzdev D.S."/>
            <person name="Sokolova D.S."/>
            <person name="Semenova E.M."/>
            <person name="Borzenkov I.A."/>
            <person name="Bidzhieva S.K."/>
            <person name="Poltaraus A.B."/>
            <person name="Nazina T.N."/>
        </authorList>
    </citation>
    <scope>NUCLEOTIDE SEQUENCE [LARGE SCALE GENOMIC DNA]</scope>
    <source>
        <strain evidence="8 9">VKM B-3472D</strain>
    </source>
</reference>
<evidence type="ECO:0000256" key="1">
    <source>
        <dbReference type="ARBA" id="ARBA00004141"/>
    </source>
</evidence>
<feature type="domain" description="ABC transmembrane type-1" evidence="7">
    <location>
        <begin position="80"/>
        <end position="292"/>
    </location>
</feature>
<dbReference type="InterPro" id="IPR000515">
    <property type="entry name" value="MetI-like"/>
</dbReference>
<dbReference type="EMBL" id="JACWEZ010000003">
    <property type="protein sequence ID" value="MBD1222446.1"/>
    <property type="molecule type" value="Genomic_DNA"/>
</dbReference>
<dbReference type="RefSeq" id="WP_083547520.1">
    <property type="nucleotide sequence ID" value="NZ_CP017962.1"/>
</dbReference>
<keyword evidence="2 6" id="KW-0813">Transport</keyword>